<gene>
    <name evidence="1" type="ORF">DL546_007006</name>
</gene>
<evidence type="ECO:0000313" key="1">
    <source>
        <dbReference type="EMBL" id="RKU46798.1"/>
    </source>
</evidence>
<accession>A0A420YFV4</accession>
<name>A0A420YFV4_9PEZI</name>
<evidence type="ECO:0000313" key="2">
    <source>
        <dbReference type="Proteomes" id="UP000275385"/>
    </source>
</evidence>
<keyword evidence="2" id="KW-1185">Reference proteome</keyword>
<proteinExistence type="predicted"/>
<protein>
    <submittedName>
        <fullName evidence="1">Uncharacterized protein</fullName>
    </submittedName>
</protein>
<reference evidence="1 2" key="1">
    <citation type="submission" date="2018-08" db="EMBL/GenBank/DDBJ databases">
        <title>Draft genome of the lignicolous fungus Coniochaeta pulveracea.</title>
        <authorList>
            <person name="Borstlap C.J."/>
            <person name="De Witt R.N."/>
            <person name="Botha A."/>
            <person name="Volschenk H."/>
        </authorList>
    </citation>
    <scope>NUCLEOTIDE SEQUENCE [LARGE SCALE GENOMIC DNA]</scope>
    <source>
        <strain evidence="1 2">CAB683</strain>
    </source>
</reference>
<organism evidence="1 2">
    <name type="scientific">Coniochaeta pulveracea</name>
    <dbReference type="NCBI Taxonomy" id="177199"/>
    <lineage>
        <taxon>Eukaryota</taxon>
        <taxon>Fungi</taxon>
        <taxon>Dikarya</taxon>
        <taxon>Ascomycota</taxon>
        <taxon>Pezizomycotina</taxon>
        <taxon>Sordariomycetes</taxon>
        <taxon>Sordariomycetidae</taxon>
        <taxon>Coniochaetales</taxon>
        <taxon>Coniochaetaceae</taxon>
        <taxon>Coniochaeta</taxon>
    </lineage>
</organism>
<dbReference type="Proteomes" id="UP000275385">
    <property type="component" value="Unassembled WGS sequence"/>
</dbReference>
<dbReference type="AlphaFoldDB" id="A0A420YFV4"/>
<sequence>MIGVYHDTHYNSECTKTHCTLAARKHTGCPRAPSQPSSVDHSTVFLKFGGYRLILRPFNLLDYFDHHTILLLPWKKVVASQNDQTGVYNRHSLKGTVDARP</sequence>
<dbReference type="EMBL" id="QVQW01000012">
    <property type="protein sequence ID" value="RKU46798.1"/>
    <property type="molecule type" value="Genomic_DNA"/>
</dbReference>
<comment type="caution">
    <text evidence="1">The sequence shown here is derived from an EMBL/GenBank/DDBJ whole genome shotgun (WGS) entry which is preliminary data.</text>
</comment>